<comment type="caution">
    <text evidence="1">The sequence shown here is derived from an EMBL/GenBank/DDBJ whole genome shotgun (WGS) entry which is preliminary data.</text>
</comment>
<evidence type="ECO:0000313" key="2">
    <source>
        <dbReference type="Proteomes" id="UP001165124"/>
    </source>
</evidence>
<accession>A0A9W6PVF9</accession>
<proteinExistence type="predicted"/>
<gene>
    <name evidence="1" type="ORF">Arub01_26160</name>
</gene>
<reference evidence="1" key="1">
    <citation type="submission" date="2023-02" db="EMBL/GenBank/DDBJ databases">
        <title>Actinomadura rubrobrunea NBRC 14622.</title>
        <authorList>
            <person name="Ichikawa N."/>
            <person name="Sato H."/>
            <person name="Tonouchi N."/>
        </authorList>
    </citation>
    <scope>NUCLEOTIDE SEQUENCE</scope>
    <source>
        <strain evidence="1">NBRC 14622</strain>
    </source>
</reference>
<dbReference type="EMBL" id="BSRZ01000005">
    <property type="protein sequence ID" value="GLW64372.1"/>
    <property type="molecule type" value="Genomic_DNA"/>
</dbReference>
<name>A0A9W6PVF9_9ACTN</name>
<evidence type="ECO:0000313" key="1">
    <source>
        <dbReference type="EMBL" id="GLW64372.1"/>
    </source>
</evidence>
<organism evidence="1 2">
    <name type="scientific">Actinomadura rubrobrunea</name>
    <dbReference type="NCBI Taxonomy" id="115335"/>
    <lineage>
        <taxon>Bacteria</taxon>
        <taxon>Bacillati</taxon>
        <taxon>Actinomycetota</taxon>
        <taxon>Actinomycetes</taxon>
        <taxon>Streptosporangiales</taxon>
        <taxon>Thermomonosporaceae</taxon>
        <taxon>Actinomadura</taxon>
    </lineage>
</organism>
<keyword evidence="2" id="KW-1185">Reference proteome</keyword>
<dbReference type="Proteomes" id="UP001165124">
    <property type="component" value="Unassembled WGS sequence"/>
</dbReference>
<sequence>MAQQVGERPVLAADVRGLAVARAITSPRGAREPLLTQQDELRVRAVPDAAR</sequence>
<dbReference type="AlphaFoldDB" id="A0A9W6PVF9"/>
<protein>
    <submittedName>
        <fullName evidence="1">Uncharacterized protein</fullName>
    </submittedName>
</protein>